<evidence type="ECO:0000313" key="2">
    <source>
        <dbReference type="Proteomes" id="UP001375743"/>
    </source>
</evidence>
<keyword evidence="1" id="KW-0489">Methyltransferase</keyword>
<comment type="caution">
    <text evidence="1">The sequence shown here is derived from an EMBL/GenBank/DDBJ whole genome shotgun (WGS) entry which is preliminary data.</text>
</comment>
<accession>A0ABU8XVY7</accession>
<dbReference type="GO" id="GO:0008168">
    <property type="term" value="F:methyltransferase activity"/>
    <property type="evidence" value="ECO:0007669"/>
    <property type="project" value="UniProtKB-KW"/>
</dbReference>
<dbReference type="EC" id="2.1.-.-" evidence="1"/>
<dbReference type="EMBL" id="JBBLZC010000023">
    <property type="protein sequence ID" value="MEK0085211.1"/>
    <property type="molecule type" value="Genomic_DNA"/>
</dbReference>
<sequence>MSEGFSADWLDLREPYDAAACSSFLRDHLVAWCHGRETLRIVDLGAGTGAQLRRLSPRLGTGQHWILVEHDPALIAAGGARLAAVGVSWRYRCLDLARDLEALATERADLIAASALIDLVAAPWLGRLLALRAAAGAALYLTLCYDGRMVWEPADPGDAEIAALVDRHQRTDKGFGPALGPEAAASVREALAGLPGELLTERSDWRLGEGDAAIQTALLAGYLEAAAAIAAPAARRRIAAWGERRARLVASRRSRLTVGHLDLLFLPPG</sequence>
<dbReference type="RefSeq" id="WP_418161060.1">
    <property type="nucleotide sequence ID" value="NZ_JBBLZC010000023.1"/>
</dbReference>
<name>A0ABU8XVY7_9PROT</name>
<dbReference type="Proteomes" id="UP001375743">
    <property type="component" value="Unassembled WGS sequence"/>
</dbReference>
<keyword evidence="1" id="KW-0808">Transferase</keyword>
<evidence type="ECO:0000313" key="1">
    <source>
        <dbReference type="EMBL" id="MEK0085211.1"/>
    </source>
</evidence>
<proteinExistence type="predicted"/>
<dbReference type="SUPFAM" id="SSF53335">
    <property type="entry name" value="S-adenosyl-L-methionine-dependent methyltransferases"/>
    <property type="match status" value="1"/>
</dbReference>
<reference evidence="1 2" key="1">
    <citation type="submission" date="2024-01" db="EMBL/GenBank/DDBJ databases">
        <title>Multi-omics insights into the function and evolution of sodium benzoate biodegradation pathways in Benzoatithermus flavus gen. nov., sp. nov. from hot spring.</title>
        <authorList>
            <person name="Hu C.-J."/>
            <person name="Li W.-J."/>
        </authorList>
    </citation>
    <scope>NUCLEOTIDE SEQUENCE [LARGE SCALE GENOMIC DNA]</scope>
    <source>
        <strain evidence="1 2">SYSU G07066</strain>
    </source>
</reference>
<organism evidence="1 2">
    <name type="scientific">Benzoatithermus flavus</name>
    <dbReference type="NCBI Taxonomy" id="3108223"/>
    <lineage>
        <taxon>Bacteria</taxon>
        <taxon>Pseudomonadati</taxon>
        <taxon>Pseudomonadota</taxon>
        <taxon>Alphaproteobacteria</taxon>
        <taxon>Geminicoccales</taxon>
        <taxon>Geminicoccaceae</taxon>
        <taxon>Benzoatithermus</taxon>
    </lineage>
</organism>
<dbReference type="Gene3D" id="3.40.50.150">
    <property type="entry name" value="Vaccinia Virus protein VP39"/>
    <property type="match status" value="1"/>
</dbReference>
<dbReference type="GO" id="GO:0032259">
    <property type="term" value="P:methylation"/>
    <property type="evidence" value="ECO:0007669"/>
    <property type="project" value="UniProtKB-KW"/>
</dbReference>
<dbReference type="InterPro" id="IPR029063">
    <property type="entry name" value="SAM-dependent_MTases_sf"/>
</dbReference>
<keyword evidence="2" id="KW-1185">Reference proteome</keyword>
<gene>
    <name evidence="1" type="ORF">U1T56_18825</name>
</gene>
<protein>
    <submittedName>
        <fullName evidence="1">Class I SAM-dependent methyltransferase</fullName>
        <ecNumber evidence="1">2.1.-.-</ecNumber>
    </submittedName>
</protein>